<evidence type="ECO:0000313" key="3">
    <source>
        <dbReference type="EMBL" id="MBJ7609939.1"/>
    </source>
</evidence>
<gene>
    <name evidence="3" type="ORF">JF887_11005</name>
</gene>
<dbReference type="InterPro" id="IPR029058">
    <property type="entry name" value="AB_hydrolase_fold"/>
</dbReference>
<dbReference type="Gene3D" id="3.40.50.1820">
    <property type="entry name" value="alpha/beta hydrolase"/>
    <property type="match status" value="1"/>
</dbReference>
<reference evidence="3 4" key="1">
    <citation type="submission" date="2020-10" db="EMBL/GenBank/DDBJ databases">
        <title>Ca. Dormibacterota MAGs.</title>
        <authorList>
            <person name="Montgomery K."/>
        </authorList>
    </citation>
    <scope>NUCLEOTIDE SEQUENCE [LARGE SCALE GENOMIC DNA]</scope>
    <source>
        <strain evidence="3">Mitchell_Peninsula_5</strain>
    </source>
</reference>
<dbReference type="Pfam" id="PF12697">
    <property type="entry name" value="Abhydrolase_6"/>
    <property type="match status" value="1"/>
</dbReference>
<feature type="domain" description="AB hydrolase-1" evidence="2">
    <location>
        <begin position="15"/>
        <end position="245"/>
    </location>
</feature>
<evidence type="ECO:0000259" key="2">
    <source>
        <dbReference type="Pfam" id="PF12697"/>
    </source>
</evidence>
<dbReference type="SUPFAM" id="SSF53474">
    <property type="entry name" value="alpha/beta-Hydrolases"/>
    <property type="match status" value="1"/>
</dbReference>
<proteinExistence type="predicted"/>
<organism evidence="3 4">
    <name type="scientific">Candidatus Amunia macphersoniae</name>
    <dbReference type="NCBI Taxonomy" id="3127014"/>
    <lineage>
        <taxon>Bacteria</taxon>
        <taxon>Bacillati</taxon>
        <taxon>Candidatus Dormiibacterota</taxon>
        <taxon>Candidatus Dormibacteria</taxon>
        <taxon>Candidatus Aeolococcales</taxon>
        <taxon>Candidatus Aeolococcaceae</taxon>
        <taxon>Candidatus Amunia</taxon>
    </lineage>
</organism>
<comment type="caution">
    <text evidence="3">The sequence shown here is derived from an EMBL/GenBank/DDBJ whole genome shotgun (WGS) entry which is preliminary data.</text>
</comment>
<sequence>MTAPFIHDTGDGPALLMLHAFPLDASMWDAQVAWLSGRYRCLRPDFWGCGASPVAPGEIGIDGYAATLLEELDRRGIREFAVCGVSMGGYIALALLRAAPARLNALVLANTRAAADDDTARAARAAMVDEVRSGGVEAIVEPMTQRLLCASCREEVHIADPVRGRIRRCRPDGLVSAIQAMADRPDSTQLLADIAAPTLVVCGTADVIVPVEESRAMAAAIPGAALREFEASAHLANLEQPHAFSSTLGSFLDAVGAQPVAGGGGGASGQPTRGGGDDHPAGAGRGA</sequence>
<dbReference type="GO" id="GO:0016787">
    <property type="term" value="F:hydrolase activity"/>
    <property type="evidence" value="ECO:0007669"/>
    <property type="project" value="UniProtKB-KW"/>
</dbReference>
<name>A0A934NJS1_9BACT</name>
<dbReference type="PANTHER" id="PTHR43798:SF29">
    <property type="entry name" value="AB HYDROLASE-1 DOMAIN-CONTAINING PROTEIN"/>
    <property type="match status" value="1"/>
</dbReference>
<evidence type="ECO:0000313" key="4">
    <source>
        <dbReference type="Proteomes" id="UP000614410"/>
    </source>
</evidence>
<protein>
    <submittedName>
        <fullName evidence="3">Alpha/beta fold hydrolase</fullName>
    </submittedName>
</protein>
<dbReference type="InterPro" id="IPR050266">
    <property type="entry name" value="AB_hydrolase_sf"/>
</dbReference>
<evidence type="ECO:0000256" key="1">
    <source>
        <dbReference type="SAM" id="MobiDB-lite"/>
    </source>
</evidence>
<dbReference type="InterPro" id="IPR000073">
    <property type="entry name" value="AB_hydrolase_1"/>
</dbReference>
<dbReference type="PANTHER" id="PTHR43798">
    <property type="entry name" value="MONOACYLGLYCEROL LIPASE"/>
    <property type="match status" value="1"/>
</dbReference>
<accession>A0A934NJS1</accession>
<feature type="compositionally biased region" description="Gly residues" evidence="1">
    <location>
        <begin position="261"/>
        <end position="274"/>
    </location>
</feature>
<dbReference type="EMBL" id="JAEKNN010000053">
    <property type="protein sequence ID" value="MBJ7609939.1"/>
    <property type="molecule type" value="Genomic_DNA"/>
</dbReference>
<feature type="region of interest" description="Disordered" evidence="1">
    <location>
        <begin position="261"/>
        <end position="287"/>
    </location>
</feature>
<dbReference type="Proteomes" id="UP000614410">
    <property type="component" value="Unassembled WGS sequence"/>
</dbReference>
<keyword evidence="3" id="KW-0378">Hydrolase</keyword>
<dbReference type="AlphaFoldDB" id="A0A934NJS1"/>
<dbReference type="PRINTS" id="PR00111">
    <property type="entry name" value="ABHYDROLASE"/>
</dbReference>